<dbReference type="RefSeq" id="WP_014587737.1">
    <property type="nucleotide sequence ID" value="NC_017527.1"/>
</dbReference>
<sequence>MNQSIQNFLEQALNEGHLQLITSGKSEKIRYVAVNVTEKWSDPEEKIRAAYYAELIYRYGYKPDCIGVEVTVPDRTPADRADLVIFHDATRTRPFAVIECKRDDISDTEFKQAIDQAFGNGHAHKFRASYVGVIAGHTRGFFDCSDKFGVLEREANVVADLPVQYGKPEEFKYYFKAPPKPDIAAVSRDDLIKTIRKCHQTLWGGGRLSPPMAFGELTKLIFLKTRDEKAPRKSGKPYAFQIKTNETPERLARRIKDMYSKEREKEPDVFNDDIKIDNITLKNVVLHLEGLNLNATDLDTKGVAFEQFMDGFFKGDFGQYFTPRNIIAFAIQMLDIKEDDTVIDPACGSGGFLLHALDHVRHKASDYWPEDSKEHYEYWHSFAEKRLFGIEINEEIARVAKMNMIVHDDGHTNIIGQDALQPLAAIAKRNQGFAKILGINPDTGQRDEQKGFSKIPTNPPFGAVVKEELHSYLSTYELSRYGKETAVKQRASVKTEIIYCERVWQLLKPGGQAAVVLPDGLLTTSSLQRVRNWILERFKILAVVSLPQFAFAHFGAGVKSSVVFLEKRGMDESASDDEAIFMAMAENIGYDATGSTTYEVEVLDEVPKKERIERQCCDLFDWDVQFDWKPGEGKKPGRWSERRRHVVQGSGLLGQYANFKRDPKPFFV</sequence>
<dbReference type="STRING" id="1110509.Mhar_2209"/>
<dbReference type="Proteomes" id="UP000005877">
    <property type="component" value="Chromosome"/>
</dbReference>
<dbReference type="GO" id="GO:0003677">
    <property type="term" value="F:DNA binding"/>
    <property type="evidence" value="ECO:0007669"/>
    <property type="project" value="InterPro"/>
</dbReference>
<accession>G7WRA0</accession>
<protein>
    <submittedName>
        <fullName evidence="3">N-6 DNA methylase</fullName>
    </submittedName>
</protein>
<dbReference type="EMBL" id="CP003117">
    <property type="protein sequence ID" value="AET65561.1"/>
    <property type="molecule type" value="Genomic_DNA"/>
</dbReference>
<dbReference type="SUPFAM" id="SSF53335">
    <property type="entry name" value="S-adenosyl-L-methionine-dependent methyltransferases"/>
    <property type="match status" value="1"/>
</dbReference>
<name>G7WRA0_METH6</name>
<dbReference type="InterPro" id="IPR052916">
    <property type="entry name" value="Type-I_RE_MTase_Subunit"/>
</dbReference>
<dbReference type="InterPro" id="IPR029464">
    <property type="entry name" value="HSDR_N"/>
</dbReference>
<dbReference type="OrthoDB" id="45790at2157"/>
<dbReference type="InterPro" id="IPR003356">
    <property type="entry name" value="DNA_methylase_A-5"/>
</dbReference>
<organism evidence="3 4">
    <name type="scientific">Methanothrix harundinacea (strain 6Ac)</name>
    <name type="common">Methanosaeta harundinacea</name>
    <dbReference type="NCBI Taxonomy" id="1110509"/>
    <lineage>
        <taxon>Archaea</taxon>
        <taxon>Methanobacteriati</taxon>
        <taxon>Methanobacteriota</taxon>
        <taxon>Stenosarchaea group</taxon>
        <taxon>Methanomicrobia</taxon>
        <taxon>Methanotrichales</taxon>
        <taxon>Methanotrichaceae</taxon>
        <taxon>Methanothrix</taxon>
    </lineage>
</organism>
<dbReference type="PANTHER" id="PTHR42998:SF1">
    <property type="entry name" value="TYPE I RESTRICTION ENZYME HINDI METHYLASE SUBUNIT"/>
    <property type="match status" value="1"/>
</dbReference>
<keyword evidence="4" id="KW-1185">Reference proteome</keyword>
<keyword evidence="3" id="KW-0489">Methyltransferase</keyword>
<dbReference type="AlphaFoldDB" id="G7WRA0"/>
<evidence type="ECO:0000313" key="4">
    <source>
        <dbReference type="Proteomes" id="UP000005877"/>
    </source>
</evidence>
<reference evidence="3 4" key="1">
    <citation type="journal article" date="2012" name="PLoS ONE">
        <title>The genome characteristics and predicted function of methyl-group oxidation pathway in the obligate aceticlastic methanogens, Methanosaeta spp.</title>
        <authorList>
            <person name="Zhu J."/>
            <person name="Zheng H."/>
            <person name="Ai G."/>
            <person name="Zhang G."/>
            <person name="Liu D."/>
            <person name="Liu X."/>
            <person name="Dong X."/>
        </authorList>
    </citation>
    <scope>NUCLEOTIDE SEQUENCE [LARGE SCALE GENOMIC DNA]</scope>
    <source>
        <strain evidence="3 4">6Ac</strain>
    </source>
</reference>
<dbReference type="Pfam" id="PF13588">
    <property type="entry name" value="HSDR_N_2"/>
    <property type="match status" value="1"/>
</dbReference>
<evidence type="ECO:0000313" key="3">
    <source>
        <dbReference type="EMBL" id="AET65561.1"/>
    </source>
</evidence>
<evidence type="ECO:0000259" key="1">
    <source>
        <dbReference type="Pfam" id="PF02384"/>
    </source>
</evidence>
<dbReference type="Pfam" id="PF02384">
    <property type="entry name" value="N6_Mtase"/>
    <property type="match status" value="1"/>
</dbReference>
<dbReference type="KEGG" id="mhi:Mhar_2209"/>
<dbReference type="GO" id="GO:0008170">
    <property type="term" value="F:N-methyltransferase activity"/>
    <property type="evidence" value="ECO:0007669"/>
    <property type="project" value="InterPro"/>
</dbReference>
<dbReference type="Gene3D" id="3.40.50.150">
    <property type="entry name" value="Vaccinia Virus protein VP39"/>
    <property type="match status" value="1"/>
</dbReference>
<dbReference type="GO" id="GO:0032259">
    <property type="term" value="P:methylation"/>
    <property type="evidence" value="ECO:0007669"/>
    <property type="project" value="UniProtKB-KW"/>
</dbReference>
<feature type="domain" description="Type I restriction enzyme R protein N-terminal" evidence="2">
    <location>
        <begin position="43"/>
        <end position="116"/>
    </location>
</feature>
<dbReference type="PRINTS" id="PR00507">
    <property type="entry name" value="N12N6MTFRASE"/>
</dbReference>
<dbReference type="PANTHER" id="PTHR42998">
    <property type="entry name" value="TYPE I RESTRICTION ENZYME HINDVIIP M PROTEIN-RELATED"/>
    <property type="match status" value="1"/>
</dbReference>
<dbReference type="HOGENOM" id="CLU_008343_0_2_2"/>
<keyword evidence="3" id="KW-0808">Transferase</keyword>
<dbReference type="GeneID" id="12511387"/>
<evidence type="ECO:0000259" key="2">
    <source>
        <dbReference type="Pfam" id="PF13588"/>
    </source>
</evidence>
<dbReference type="PATRIC" id="fig|1110509.7.peg.2448"/>
<proteinExistence type="predicted"/>
<dbReference type="InterPro" id="IPR029063">
    <property type="entry name" value="SAM-dependent_MTases_sf"/>
</dbReference>
<gene>
    <name evidence="3" type="ordered locus">Mhar_2209</name>
</gene>
<feature type="domain" description="DNA methylase adenine-specific" evidence="1">
    <location>
        <begin position="299"/>
        <end position="582"/>
    </location>
</feature>
<dbReference type="REBASE" id="41509">
    <property type="entry name" value="M.Mha6AcORF2209P"/>
</dbReference>